<dbReference type="GO" id="GO:0005524">
    <property type="term" value="F:ATP binding"/>
    <property type="evidence" value="ECO:0007669"/>
    <property type="project" value="UniProtKB-KW"/>
</dbReference>
<dbReference type="STRING" id="1334629.MFUL124B02_15220"/>
<dbReference type="Pfam" id="PF17760">
    <property type="entry name" value="UvrA_inter"/>
    <property type="match status" value="2"/>
</dbReference>
<evidence type="ECO:0000313" key="21">
    <source>
        <dbReference type="Proteomes" id="UP000321514"/>
    </source>
</evidence>
<keyword evidence="11" id="KW-0267">Excision nuclease</keyword>
<dbReference type="InterPro" id="IPR017871">
    <property type="entry name" value="ABC_transporter-like_CS"/>
</dbReference>
<dbReference type="Gene3D" id="3.30.1490.20">
    <property type="entry name" value="ATP-grasp fold, A domain"/>
    <property type="match status" value="1"/>
</dbReference>
<gene>
    <name evidence="18" type="ORF">MFU01_39260</name>
    <name evidence="19" type="ORF">SAMN05443572_10874</name>
</gene>
<dbReference type="RefSeq" id="WP_074957193.1">
    <property type="nucleotide sequence ID" value="NZ_BJXR01000030.1"/>
</dbReference>
<dbReference type="GO" id="GO:0005737">
    <property type="term" value="C:cytoplasm"/>
    <property type="evidence" value="ECO:0007669"/>
    <property type="project" value="UniProtKB-SubCell"/>
</dbReference>
<evidence type="ECO:0000256" key="6">
    <source>
        <dbReference type="ARBA" id="ARBA00022763"/>
    </source>
</evidence>
<feature type="domain" description="ABC transporter" evidence="17">
    <location>
        <begin position="1407"/>
        <end position="1750"/>
    </location>
</feature>
<comment type="similarity">
    <text evidence="14">Belongs to the ABC transporter superfamily. UvrA family.</text>
</comment>
<keyword evidence="20" id="KW-1185">Reference proteome</keyword>
<evidence type="ECO:0000256" key="5">
    <source>
        <dbReference type="ARBA" id="ARBA00022741"/>
    </source>
</evidence>
<dbReference type="GO" id="GO:0009380">
    <property type="term" value="C:excinuclease repair complex"/>
    <property type="evidence" value="ECO:0007669"/>
    <property type="project" value="InterPro"/>
</dbReference>
<keyword evidence="12" id="KW-0238">DNA-binding</keyword>
<evidence type="ECO:0000256" key="12">
    <source>
        <dbReference type="ARBA" id="ARBA00023125"/>
    </source>
</evidence>
<name>A0A511T3Z9_MYXFU</name>
<dbReference type="OrthoDB" id="9809851at2"/>
<dbReference type="InterPro" id="IPR041102">
    <property type="entry name" value="UvrA_inter"/>
</dbReference>
<organism evidence="18 21">
    <name type="scientific">Myxococcus fulvus</name>
    <dbReference type="NCBI Taxonomy" id="33"/>
    <lineage>
        <taxon>Bacteria</taxon>
        <taxon>Pseudomonadati</taxon>
        <taxon>Myxococcota</taxon>
        <taxon>Myxococcia</taxon>
        <taxon>Myxococcales</taxon>
        <taxon>Cystobacterineae</taxon>
        <taxon>Myxococcaceae</taxon>
        <taxon>Myxococcus</taxon>
    </lineage>
</organism>
<sequence length="1769" mass="189056">MHKTHLVGARTHNLKELSVDLAEGELVCITGVSGAGKSSLALDTLYAEGQRRFVESFSPYARQFLERLERPPMEALEPVAAGVAVDRRAPVKSSRSTVATLADVEPYLSALFTREAMPVCPACGVEAVRTDAGVAARALVAESPDVAALIAFPLRVPDTASFLDVRARLLKDGYHRLVVQGEVKELESLKPSEATDSAGIARVLVDRVKLSSSQVGRVTQALEDAWNRAEGEAVVLLPGAEAKRVRRGLVCPKCAREFEAARPGLFSYQSPVGACAACRGFGRTIGIDWDKVIPNPSLSLSQGAIRPWSGASTEWERGMLQRWCREKKIPLDAPWSSLTPAQRESVLEGAGDYDGGRAYPGVRAWFRWMEGRTYKMHVRVLLARYRAYSLCKDCGGARLNEQARAYRVGGLDLPGWHGLELTQALSRLDALGTTTGQGELARRELAGRLRYLQRVGLGYLTLDRQARTLSGGEAQRVSLTAALGTSLTGSLFVLDEPTVGLHPGDVPPLTEAIAELAERGNIALVIEHDPLVIRSAHRVLELGPGAGREGGELCFDGPPEALAKRKDLPTGRLLAGGADVKRAPRERTGELVVKGAREHNLKALSVKVPLGVLCAVTGPSGSGKSTLVDEVLYRHLARRLGVKDVEAPGAVDALEGADAVKAITFVDQSPLGRTSRGNAATYTKAWDRMRERFAAEPDAEVRGLTPAHFSFNVDKGRCEACSGEGYETVEMQFLADVALLCAVCRGRRFKEEVLAVRHQGFSVAQVLEMTVAEALQHFGGDAALRRALAPVARLGLGYLPLGQPLSTLSGGEAQRLKLARALASEAAGALFLIDEPSAGLHAEDVRHVIDALHALVDMGASVIVVDHDVAVMKASDWVIDLGPVGGKDGGRLVAEGTPESVARGEGATAVALRGERKPLGRVVKARRPGKDAAPAIEVEHAREHNLQDVSCKIPLGKMTVVTGPSGSGKSSLAFDVVFAEGQRRFLETLSPYARQFLPTMPRPDVERVSSIPPSVALEQRTSRAGGTSTVATVTEVSHYLRLLFAKLGEPHCPNDDTPITSTSPEVLFAQLSQMKGDGTVLAPAVRSRKGTYLDVFAAAARAGITTAIVDGQLSSTDDPPRLAKTREHDIDLVMHEGKLSKLPRDVFDKALGWGQGALKIRTSKGETLLSTERTCPKCGTAVPELDPRWFSFNTKQGRCESCEGTGVKGGSEAQAEGETAPCRECGGSRLAPVPRGVRLEGARYHEVVQQSVAASLARVRGWKFKADRALLGEPSRQELLRRMEFLERVGLGYLSLDRNAATLSGGEMQRLRLSAQLGAGLTGAMYVLDEPTIGLHPRDTHRLLDNLRALVNTGSTVLVVEHDSDTIRAADHLLDLGPTGGRGGGRILAEGPPDVVLQGESPTALALRASQVRPPSGRGEPKQWLELKGARANNLKRVDLRLPVGRLNVVSGVSGSGKSTLIRQVLYPALREALELVSSKPGPFDTLKGVEAVKRVMSVDQSPIGRTPRSVPATFLGIWDELRRAFAATPEAKIRGFSAARFSFNTASGGRCTACEGQGSISHEMSFLPDVVTPCEACGGARFDAATLEVRYHGLSIGEVLRLSADEAKDVFQNLPKVAAPLQCLADLGVGYLQLGQGSNTLSGGEAQRLKLAAELTASSRHEPTLYVLDEPTTGLHVGDVEKLITFMGRLVDRGDTLVVIEHHPSVIGAADHLVELGPEGGEEGGHIVAAGTPREVAKLKTATGRVLRSLFTGEEAPSSRRGAAGGRR</sequence>
<dbReference type="GO" id="GO:0016887">
    <property type="term" value="F:ATP hydrolysis activity"/>
    <property type="evidence" value="ECO:0007669"/>
    <property type="project" value="InterPro"/>
</dbReference>
<dbReference type="Pfam" id="PF17755">
    <property type="entry name" value="UvrA_DNA-bind"/>
    <property type="match status" value="1"/>
</dbReference>
<reference evidence="19 20" key="1">
    <citation type="submission" date="2016-10" db="EMBL/GenBank/DDBJ databases">
        <authorList>
            <person name="Varghese N."/>
            <person name="Submissions S."/>
        </authorList>
    </citation>
    <scope>NUCLEOTIDE SEQUENCE [LARGE SCALE GENOMIC DNA]</scope>
    <source>
        <strain evidence="19 20">DSM 16525</strain>
    </source>
</reference>
<evidence type="ECO:0000256" key="1">
    <source>
        <dbReference type="ARBA" id="ARBA00004496"/>
    </source>
</evidence>
<dbReference type="Proteomes" id="UP000183760">
    <property type="component" value="Unassembled WGS sequence"/>
</dbReference>
<dbReference type="GO" id="GO:0003677">
    <property type="term" value="F:DNA binding"/>
    <property type="evidence" value="ECO:0007669"/>
    <property type="project" value="UniProtKB-KW"/>
</dbReference>
<evidence type="ECO:0000313" key="18">
    <source>
        <dbReference type="EMBL" id="GEN08889.1"/>
    </source>
</evidence>
<evidence type="ECO:0000256" key="13">
    <source>
        <dbReference type="ARBA" id="ARBA00023204"/>
    </source>
</evidence>
<dbReference type="Gene3D" id="3.40.50.300">
    <property type="entry name" value="P-loop containing nucleotide triphosphate hydrolases"/>
    <property type="match status" value="5"/>
</dbReference>
<dbReference type="InterPro" id="IPR027417">
    <property type="entry name" value="P-loop_NTPase"/>
</dbReference>
<dbReference type="InterPro" id="IPR041552">
    <property type="entry name" value="UvrA_DNA-bd"/>
</dbReference>
<evidence type="ECO:0000256" key="14">
    <source>
        <dbReference type="ARBA" id="ARBA00038000"/>
    </source>
</evidence>
<evidence type="ECO:0000256" key="11">
    <source>
        <dbReference type="ARBA" id="ARBA00022881"/>
    </source>
</evidence>
<dbReference type="PROSITE" id="PS00211">
    <property type="entry name" value="ABC_TRANSPORTER_1"/>
    <property type="match status" value="3"/>
</dbReference>
<dbReference type="EMBL" id="BJXR01000030">
    <property type="protein sequence ID" value="GEN08889.1"/>
    <property type="molecule type" value="Genomic_DNA"/>
</dbReference>
<dbReference type="Gene3D" id="1.10.8.280">
    <property type="entry name" value="ABC transporter ATPase domain-like"/>
    <property type="match status" value="1"/>
</dbReference>
<evidence type="ECO:0000256" key="7">
    <source>
        <dbReference type="ARBA" id="ARBA00022769"/>
    </source>
</evidence>
<dbReference type="SMART" id="SM00382">
    <property type="entry name" value="AAA"/>
    <property type="match status" value="4"/>
</dbReference>
<evidence type="ECO:0000256" key="9">
    <source>
        <dbReference type="ARBA" id="ARBA00022833"/>
    </source>
</evidence>
<evidence type="ECO:0000256" key="3">
    <source>
        <dbReference type="ARBA" id="ARBA00022723"/>
    </source>
</evidence>
<keyword evidence="2" id="KW-0963">Cytoplasm</keyword>
<keyword evidence="10" id="KW-0067">ATP-binding</keyword>
<accession>A0A511T3Z9</accession>
<comment type="caution">
    <text evidence="18">The sequence shown here is derived from an EMBL/GenBank/DDBJ whole genome shotgun (WGS) entry which is preliminary data.</text>
</comment>
<dbReference type="NCBIfam" id="TIGR00630">
    <property type="entry name" value="uvra"/>
    <property type="match status" value="1"/>
</dbReference>
<keyword evidence="4" id="KW-0677">Repeat</keyword>
<keyword evidence="3" id="KW-0479">Metal-binding</keyword>
<evidence type="ECO:0000256" key="4">
    <source>
        <dbReference type="ARBA" id="ARBA00022737"/>
    </source>
</evidence>
<dbReference type="PROSITE" id="PS50893">
    <property type="entry name" value="ABC_TRANSPORTER_2"/>
    <property type="match status" value="2"/>
</dbReference>
<evidence type="ECO:0000256" key="16">
    <source>
        <dbReference type="ARBA" id="ARBA00042156"/>
    </source>
</evidence>
<keyword evidence="8" id="KW-0863">Zinc-finger</keyword>
<keyword evidence="5" id="KW-0547">Nucleotide-binding</keyword>
<dbReference type="InterPro" id="IPR004602">
    <property type="entry name" value="UvrA"/>
</dbReference>
<dbReference type="Proteomes" id="UP000321514">
    <property type="component" value="Unassembled WGS sequence"/>
</dbReference>
<keyword evidence="6" id="KW-0227">DNA damage</keyword>
<dbReference type="InterPro" id="IPR003593">
    <property type="entry name" value="AAA+_ATPase"/>
</dbReference>
<evidence type="ECO:0000256" key="2">
    <source>
        <dbReference type="ARBA" id="ARBA00022490"/>
    </source>
</evidence>
<evidence type="ECO:0000256" key="10">
    <source>
        <dbReference type="ARBA" id="ARBA00022840"/>
    </source>
</evidence>
<dbReference type="GO" id="GO:0006289">
    <property type="term" value="P:nucleotide-excision repair"/>
    <property type="evidence" value="ECO:0007669"/>
    <property type="project" value="InterPro"/>
</dbReference>
<dbReference type="GO" id="GO:0008270">
    <property type="term" value="F:zinc ion binding"/>
    <property type="evidence" value="ECO:0007669"/>
    <property type="project" value="UniProtKB-KW"/>
</dbReference>
<evidence type="ECO:0000313" key="20">
    <source>
        <dbReference type="Proteomes" id="UP000183760"/>
    </source>
</evidence>
<dbReference type="Gene3D" id="3.30.190.20">
    <property type="match status" value="1"/>
</dbReference>
<dbReference type="PANTHER" id="PTHR43152">
    <property type="entry name" value="UVRABC SYSTEM PROTEIN A"/>
    <property type="match status" value="1"/>
</dbReference>
<feature type="domain" description="ABC transporter" evidence="17">
    <location>
        <begin position="586"/>
        <end position="914"/>
    </location>
</feature>
<reference evidence="18 21" key="2">
    <citation type="submission" date="2019-07" db="EMBL/GenBank/DDBJ databases">
        <title>Whole genome shotgun sequence of Myxococcus fulvus NBRC 100333.</title>
        <authorList>
            <person name="Hosoyama A."/>
            <person name="Uohara A."/>
            <person name="Ohji S."/>
            <person name="Ichikawa N."/>
        </authorList>
    </citation>
    <scope>NUCLEOTIDE SEQUENCE [LARGE SCALE GENOMIC DNA]</scope>
    <source>
        <strain evidence="18 21">NBRC 100333</strain>
    </source>
</reference>
<evidence type="ECO:0000259" key="17">
    <source>
        <dbReference type="PROSITE" id="PS50893"/>
    </source>
</evidence>
<keyword evidence="13" id="KW-0234">DNA repair</keyword>
<protein>
    <recommendedName>
        <fullName evidence="15">UvrABC system protein A</fullName>
    </recommendedName>
    <alternativeName>
        <fullName evidence="16">Excinuclease ABC subunit A</fullName>
    </alternativeName>
</protein>
<evidence type="ECO:0000256" key="15">
    <source>
        <dbReference type="ARBA" id="ARBA00039316"/>
    </source>
</evidence>
<comment type="subcellular location">
    <subcellularLocation>
        <location evidence="1">Cytoplasm</location>
    </subcellularLocation>
</comment>
<proteinExistence type="inferred from homology"/>
<evidence type="ECO:0000313" key="19">
    <source>
        <dbReference type="EMBL" id="SEU28761.1"/>
    </source>
</evidence>
<dbReference type="InterPro" id="IPR013815">
    <property type="entry name" value="ATP_grasp_subdomain_1"/>
</dbReference>
<keyword evidence="9" id="KW-0862">Zinc</keyword>
<dbReference type="EMBL" id="FOIB01000008">
    <property type="protein sequence ID" value="SEU28761.1"/>
    <property type="molecule type" value="Genomic_DNA"/>
</dbReference>
<dbReference type="InterPro" id="IPR003439">
    <property type="entry name" value="ABC_transporter-like_ATP-bd"/>
</dbReference>
<keyword evidence="7" id="KW-0228">DNA excision</keyword>
<evidence type="ECO:0000256" key="8">
    <source>
        <dbReference type="ARBA" id="ARBA00022771"/>
    </source>
</evidence>
<dbReference type="SUPFAM" id="SSF52540">
    <property type="entry name" value="P-loop containing nucleoside triphosphate hydrolases"/>
    <property type="match status" value="4"/>
</dbReference>
<dbReference type="PANTHER" id="PTHR43152:SF3">
    <property type="entry name" value="UVRABC SYSTEM PROTEIN A"/>
    <property type="match status" value="1"/>
</dbReference>
<dbReference type="GO" id="GO:0004518">
    <property type="term" value="F:nuclease activity"/>
    <property type="evidence" value="ECO:0007669"/>
    <property type="project" value="UniProtKB-KW"/>
</dbReference>
<dbReference type="Gene3D" id="1.20.1580.10">
    <property type="entry name" value="ABC transporter ATPase like domain"/>
    <property type="match status" value="3"/>
</dbReference>